<dbReference type="Pfam" id="PF07940">
    <property type="entry name" value="Hepar_II_III_C"/>
    <property type="match status" value="1"/>
</dbReference>
<comment type="subcellular location">
    <subcellularLocation>
        <location evidence="1">Cell envelope</location>
    </subcellularLocation>
</comment>
<comment type="caution">
    <text evidence="4">The sequence shown here is derived from an EMBL/GenBank/DDBJ whole genome shotgun (WGS) entry which is preliminary data.</text>
</comment>
<feature type="domain" description="Heparinase II/III-like C-terminal" evidence="2">
    <location>
        <begin position="390"/>
        <end position="545"/>
    </location>
</feature>
<dbReference type="PANTHER" id="PTHR38045">
    <property type="entry name" value="CHROMOSOME 1, WHOLE GENOME SHOTGUN SEQUENCE"/>
    <property type="match status" value="1"/>
</dbReference>
<dbReference type="EMBL" id="JACOOJ010000050">
    <property type="protein sequence ID" value="MBC5634824.1"/>
    <property type="molecule type" value="Genomic_DNA"/>
</dbReference>
<evidence type="ECO:0000313" key="4">
    <source>
        <dbReference type="EMBL" id="MBC5634824.1"/>
    </source>
</evidence>
<name>A0ABR7DTU9_9BACT</name>
<dbReference type="InterPro" id="IPR012480">
    <property type="entry name" value="Hepar_II_III_C"/>
</dbReference>
<dbReference type="RefSeq" id="WP_186931391.1">
    <property type="nucleotide sequence ID" value="NZ_JACOOJ010000050.1"/>
</dbReference>
<keyword evidence="5" id="KW-1185">Reference proteome</keyword>
<dbReference type="InterPro" id="IPR008929">
    <property type="entry name" value="Chondroitin_lyas"/>
</dbReference>
<dbReference type="Proteomes" id="UP000651475">
    <property type="component" value="Unassembled WGS sequence"/>
</dbReference>
<evidence type="ECO:0000259" key="2">
    <source>
        <dbReference type="Pfam" id="PF07940"/>
    </source>
</evidence>
<protein>
    <submittedName>
        <fullName evidence="4">Heparinase II/III family protein</fullName>
    </submittedName>
</protein>
<gene>
    <name evidence="4" type="ORF">H8S65_18940</name>
</gene>
<evidence type="ECO:0000313" key="5">
    <source>
        <dbReference type="Proteomes" id="UP000651475"/>
    </source>
</evidence>
<accession>A0ABR7DTU9</accession>
<dbReference type="Gene3D" id="2.70.98.70">
    <property type="match status" value="1"/>
</dbReference>
<dbReference type="PANTHER" id="PTHR38045:SF1">
    <property type="entry name" value="HEPARINASE II_III-LIKE PROTEIN"/>
    <property type="match status" value="1"/>
</dbReference>
<evidence type="ECO:0000256" key="1">
    <source>
        <dbReference type="ARBA" id="ARBA00004196"/>
    </source>
</evidence>
<sequence>MRLSNIVGLFFLLFSFVAMGRNLPVRQPGKELRQHPRLLFSKQEEQRVRDLFGTEPLLDSLRASLMKEAERLLSVLPQEDPRQKIKNTKDILPVSREQVYRMVNLALAYRLSGDRRFAEKAEKELVHVCNYQDWDPVHYLDVAEMTTAVAIGYDWLYDMLAPSTKKLVVTSIKTKALDLVVEEYETGNSDSWAKRETNWNVVCNTGMVLGALAVEEHYPELTRHIIGQAVKYIPNCLKHFAPDGVCYEGPAYWGYTNMYLSLLLKALNDNLGQDFGLSEIQGVDKSVLYYMHSTSPSGKIFNFANSGSTAPAAEPIYFYFSKAFNQPEAAAFYRNVLSKTVQNGHYFRFYFLSIPWYDTSSSVSESLPELNVYRGINDIVVFNGDKNTPNSLYLIAKTGDPDMAHQQLDIGTFIVETNGIRWSDDLGTDNYSLPGFWDYKPDGQRWTYFRNSNFSHNTLSIDHKLQNSAGTGEIKEYDDKAVQPFVTMDMSTAYAGQSRFVYRTFRMLDDTRILVTDSVGLQKPSQSVQWSVITSADVECKGNTAILRKDGKSFSLKIASPANAFFMTKAAKRGTEAEKPIEGYTILSASVSGEPVQVIKVLLSGE</sequence>
<proteinExistence type="predicted"/>
<reference evidence="4 5" key="1">
    <citation type="submission" date="2020-08" db="EMBL/GenBank/DDBJ databases">
        <title>Genome public.</title>
        <authorList>
            <person name="Liu C."/>
            <person name="Sun Q."/>
        </authorList>
    </citation>
    <scope>NUCLEOTIDE SEQUENCE [LARGE SCALE GENOMIC DNA]</scope>
    <source>
        <strain evidence="4 5">NSJ-79</strain>
    </source>
</reference>
<feature type="domain" description="Heparinase II N-terminal" evidence="3">
    <location>
        <begin position="101"/>
        <end position="184"/>
    </location>
</feature>
<organism evidence="4 5">
    <name type="scientific">Parabacteroides hominis</name>
    <dbReference type="NCBI Taxonomy" id="2763057"/>
    <lineage>
        <taxon>Bacteria</taxon>
        <taxon>Pseudomonadati</taxon>
        <taxon>Bacteroidota</taxon>
        <taxon>Bacteroidia</taxon>
        <taxon>Bacteroidales</taxon>
        <taxon>Tannerellaceae</taxon>
        <taxon>Parabacteroides</taxon>
    </lineage>
</organism>
<evidence type="ECO:0000259" key="3">
    <source>
        <dbReference type="Pfam" id="PF16332"/>
    </source>
</evidence>
<dbReference type="Gene3D" id="1.50.10.100">
    <property type="entry name" value="Chondroitin AC/alginate lyase"/>
    <property type="match status" value="1"/>
</dbReference>
<dbReference type="Pfam" id="PF16332">
    <property type="entry name" value="DUF4962"/>
    <property type="match status" value="1"/>
</dbReference>
<dbReference type="SUPFAM" id="SSF48230">
    <property type="entry name" value="Chondroitin AC/alginate lyase"/>
    <property type="match status" value="1"/>
</dbReference>
<dbReference type="InterPro" id="IPR032518">
    <property type="entry name" value="HepII_N"/>
</dbReference>